<proteinExistence type="predicted"/>
<keyword evidence="1" id="KW-0732">Signal</keyword>
<organism evidence="2 3">
    <name type="scientific">Danaus plexippus plexippus</name>
    <dbReference type="NCBI Taxonomy" id="278856"/>
    <lineage>
        <taxon>Eukaryota</taxon>
        <taxon>Metazoa</taxon>
        <taxon>Ecdysozoa</taxon>
        <taxon>Arthropoda</taxon>
        <taxon>Hexapoda</taxon>
        <taxon>Insecta</taxon>
        <taxon>Pterygota</taxon>
        <taxon>Neoptera</taxon>
        <taxon>Endopterygota</taxon>
        <taxon>Lepidoptera</taxon>
        <taxon>Glossata</taxon>
        <taxon>Ditrysia</taxon>
        <taxon>Papilionoidea</taxon>
        <taxon>Nymphalidae</taxon>
        <taxon>Danainae</taxon>
        <taxon>Danaini</taxon>
        <taxon>Danaina</taxon>
        <taxon>Danaus</taxon>
        <taxon>Danaus</taxon>
    </lineage>
</organism>
<protein>
    <submittedName>
        <fullName evidence="2">Seminal fluid protein HACP051</fullName>
    </submittedName>
</protein>
<dbReference type="AlphaFoldDB" id="A0A212F5I1"/>
<evidence type="ECO:0000313" key="3">
    <source>
        <dbReference type="Proteomes" id="UP000007151"/>
    </source>
</evidence>
<evidence type="ECO:0000313" key="2">
    <source>
        <dbReference type="EMBL" id="OWR48990.1"/>
    </source>
</evidence>
<gene>
    <name evidence="2" type="ORF">KGM_215537</name>
</gene>
<feature type="chain" id="PRO_5013120891" evidence="1">
    <location>
        <begin position="19"/>
        <end position="136"/>
    </location>
</feature>
<dbReference type="STRING" id="278856.A0A212F5I1"/>
<sequence length="136" mass="15965">MTEVCIFVILLFIIQCRTQETTMKTIIIETTTEYVTYITDIPEEDVEQALIHGYGRYTTQSFLYDNHQYEKAFPADFERCYDDMIKCNTAVIVPKPVCVYNDPSDMDEGYRLFLTYCDAYFDNCLRGMSKFTKCPK</sequence>
<feature type="signal peptide" evidence="1">
    <location>
        <begin position="1"/>
        <end position="18"/>
    </location>
</feature>
<dbReference type="eggNOG" id="ENOG502T6NY">
    <property type="taxonomic scope" value="Eukaryota"/>
</dbReference>
<comment type="caution">
    <text evidence="2">The sequence shown here is derived from an EMBL/GenBank/DDBJ whole genome shotgun (WGS) entry which is preliminary data.</text>
</comment>
<dbReference type="EMBL" id="AGBW02010194">
    <property type="protein sequence ID" value="OWR48990.1"/>
    <property type="molecule type" value="Genomic_DNA"/>
</dbReference>
<name>A0A212F5I1_DANPL</name>
<dbReference type="InParanoid" id="A0A212F5I1"/>
<evidence type="ECO:0000256" key="1">
    <source>
        <dbReference type="SAM" id="SignalP"/>
    </source>
</evidence>
<dbReference type="Proteomes" id="UP000007151">
    <property type="component" value="Unassembled WGS sequence"/>
</dbReference>
<accession>A0A212F5I1</accession>
<reference evidence="2 3" key="1">
    <citation type="journal article" date="2011" name="Cell">
        <title>The monarch butterfly genome yields insights into long-distance migration.</title>
        <authorList>
            <person name="Zhan S."/>
            <person name="Merlin C."/>
            <person name="Boore J.L."/>
            <person name="Reppert S.M."/>
        </authorList>
    </citation>
    <scope>NUCLEOTIDE SEQUENCE [LARGE SCALE GENOMIC DNA]</scope>
    <source>
        <strain evidence="2">F-2</strain>
    </source>
</reference>
<keyword evidence="3" id="KW-1185">Reference proteome</keyword>
<dbReference type="KEGG" id="dpl:KGM_215537"/>